<evidence type="ECO:0000256" key="2">
    <source>
        <dbReference type="ARBA" id="ARBA00023242"/>
    </source>
</evidence>
<proteinExistence type="predicted"/>
<evidence type="ECO:0000313" key="5">
    <source>
        <dbReference type="Proteomes" id="UP000800038"/>
    </source>
</evidence>
<dbReference type="GO" id="GO:0000976">
    <property type="term" value="F:transcription cis-regulatory region binding"/>
    <property type="evidence" value="ECO:0007669"/>
    <property type="project" value="TreeGrafter"/>
</dbReference>
<dbReference type="Pfam" id="PF11951">
    <property type="entry name" value="Fungal_trans_2"/>
    <property type="match status" value="1"/>
</dbReference>
<dbReference type="AlphaFoldDB" id="A0A6A5SZ23"/>
<dbReference type="OrthoDB" id="648861at2759"/>
<dbReference type="EMBL" id="ML976009">
    <property type="protein sequence ID" value="KAF1945523.1"/>
    <property type="molecule type" value="Genomic_DNA"/>
</dbReference>
<dbReference type="GO" id="GO:0045944">
    <property type="term" value="P:positive regulation of transcription by RNA polymerase II"/>
    <property type="evidence" value="ECO:0007669"/>
    <property type="project" value="TreeGrafter"/>
</dbReference>
<keyword evidence="2" id="KW-0539">Nucleus</keyword>
<keyword evidence="5" id="KW-1185">Reference proteome</keyword>
<dbReference type="InterPro" id="IPR021858">
    <property type="entry name" value="Fun_TF"/>
</dbReference>
<evidence type="ECO:0000313" key="4">
    <source>
        <dbReference type="EMBL" id="KAF1945523.1"/>
    </source>
</evidence>
<protein>
    <submittedName>
        <fullName evidence="4">Uncharacterized protein</fullName>
    </submittedName>
</protein>
<dbReference type="PANTHER" id="PTHR37534">
    <property type="entry name" value="TRANSCRIPTIONAL ACTIVATOR PROTEIN UGA3"/>
    <property type="match status" value="1"/>
</dbReference>
<dbReference type="GO" id="GO:0003700">
    <property type="term" value="F:DNA-binding transcription factor activity"/>
    <property type="evidence" value="ECO:0007669"/>
    <property type="project" value="TreeGrafter"/>
</dbReference>
<organism evidence="4 5">
    <name type="scientific">Clathrospora elynae</name>
    <dbReference type="NCBI Taxonomy" id="706981"/>
    <lineage>
        <taxon>Eukaryota</taxon>
        <taxon>Fungi</taxon>
        <taxon>Dikarya</taxon>
        <taxon>Ascomycota</taxon>
        <taxon>Pezizomycotina</taxon>
        <taxon>Dothideomycetes</taxon>
        <taxon>Pleosporomycetidae</taxon>
        <taxon>Pleosporales</taxon>
        <taxon>Diademaceae</taxon>
        <taxon>Clathrospora</taxon>
    </lineage>
</organism>
<name>A0A6A5SZ23_9PLEO</name>
<dbReference type="PANTHER" id="PTHR37534:SF49">
    <property type="entry name" value="LYSINE BIOSYNTHESIS REGULATORY PROTEIN LYS14"/>
    <property type="match status" value="1"/>
</dbReference>
<feature type="region of interest" description="Disordered" evidence="3">
    <location>
        <begin position="73"/>
        <end position="103"/>
    </location>
</feature>
<sequence length="519" mass="57466">MGSNAFFDFSGPLGIGTWDEAMLLSPNSWPAQPSAATATGHLDPMPQPIYQLTLGHQSSGPLIEAIPDLRHCRSGSTQSLPDRGPNQPDPASRSPFSADNGTNGHVDEELLLNTFLQMLMPPILTPVEIGPKWESTRAFFCTMAAESSIVRSAIMAFAAMQMQRSGLGGDVMKADLFYDSAARQLAIGLAKNRQDEEDDSSNTGVKHLLAAFFLLTYTDLLTESLQRAHANLREAYTLIQGAKTFSTPERRLISWLRLLDARAVSTAGGEGLFLADADESLFDASPAANPASEPETPDTEIEEILFDVLYHPGIAFYQKVQSFVGRITRIDPWHRSRGTVHDETEVMALAAQISNDLHALYGQRPALMDHAVAGNLTEKHLAKNLAGALTRSFRTYLANYYASFLHLHRVAYVQYPKTREIISAIENIKCLSYLMAQTDESLPVNLLWPLLMWGCEEDCIEERRWIVEAIRGLESIATNAKATADLLGEVQRRQDEGKRRVDVRLVSQEYFATNHFAIV</sequence>
<accession>A0A6A5SZ23</accession>
<dbReference type="Proteomes" id="UP000800038">
    <property type="component" value="Unassembled WGS sequence"/>
</dbReference>
<reference evidence="4" key="1">
    <citation type="journal article" date="2020" name="Stud. Mycol.">
        <title>101 Dothideomycetes genomes: a test case for predicting lifestyles and emergence of pathogens.</title>
        <authorList>
            <person name="Haridas S."/>
            <person name="Albert R."/>
            <person name="Binder M."/>
            <person name="Bloem J."/>
            <person name="Labutti K."/>
            <person name="Salamov A."/>
            <person name="Andreopoulos B."/>
            <person name="Baker S."/>
            <person name="Barry K."/>
            <person name="Bills G."/>
            <person name="Bluhm B."/>
            <person name="Cannon C."/>
            <person name="Castanera R."/>
            <person name="Culley D."/>
            <person name="Daum C."/>
            <person name="Ezra D."/>
            <person name="Gonzalez J."/>
            <person name="Henrissat B."/>
            <person name="Kuo A."/>
            <person name="Liang C."/>
            <person name="Lipzen A."/>
            <person name="Lutzoni F."/>
            <person name="Magnuson J."/>
            <person name="Mondo S."/>
            <person name="Nolan M."/>
            <person name="Ohm R."/>
            <person name="Pangilinan J."/>
            <person name="Park H.-J."/>
            <person name="Ramirez L."/>
            <person name="Alfaro M."/>
            <person name="Sun H."/>
            <person name="Tritt A."/>
            <person name="Yoshinaga Y."/>
            <person name="Zwiers L.-H."/>
            <person name="Turgeon B."/>
            <person name="Goodwin S."/>
            <person name="Spatafora J."/>
            <person name="Crous P."/>
            <person name="Grigoriev I."/>
        </authorList>
    </citation>
    <scope>NUCLEOTIDE SEQUENCE</scope>
    <source>
        <strain evidence="4">CBS 161.51</strain>
    </source>
</reference>
<gene>
    <name evidence="4" type="ORF">EJ02DRAFT_338636</name>
</gene>
<feature type="compositionally biased region" description="Polar residues" evidence="3">
    <location>
        <begin position="94"/>
        <end position="103"/>
    </location>
</feature>
<dbReference type="GO" id="GO:0005634">
    <property type="term" value="C:nucleus"/>
    <property type="evidence" value="ECO:0007669"/>
    <property type="project" value="UniProtKB-SubCell"/>
</dbReference>
<evidence type="ECO:0000256" key="3">
    <source>
        <dbReference type="SAM" id="MobiDB-lite"/>
    </source>
</evidence>
<comment type="subcellular location">
    <subcellularLocation>
        <location evidence="1">Nucleus</location>
    </subcellularLocation>
</comment>
<evidence type="ECO:0000256" key="1">
    <source>
        <dbReference type="ARBA" id="ARBA00004123"/>
    </source>
</evidence>